<sequence>MYLDSRHGSPPVVRVQQTVCWAHYLTRRGSREKLAQETRWRTIERLLWCCTVDRHLDISPQAVSHRGWCIGVGDLHAPAKTSGSSSA</sequence>
<accession>A0AAW1Q6N6</accession>
<evidence type="ECO:0000313" key="1">
    <source>
        <dbReference type="EMBL" id="KAK9815924.1"/>
    </source>
</evidence>
<dbReference type="EMBL" id="JALJOR010000006">
    <property type="protein sequence ID" value="KAK9815924.1"/>
    <property type="molecule type" value="Genomic_DNA"/>
</dbReference>
<evidence type="ECO:0000313" key="2">
    <source>
        <dbReference type="Proteomes" id="UP001489004"/>
    </source>
</evidence>
<proteinExistence type="predicted"/>
<dbReference type="AlphaFoldDB" id="A0AAW1Q6N6"/>
<organism evidence="1 2">
    <name type="scientific">[Myrmecia] bisecta</name>
    <dbReference type="NCBI Taxonomy" id="41462"/>
    <lineage>
        <taxon>Eukaryota</taxon>
        <taxon>Viridiplantae</taxon>
        <taxon>Chlorophyta</taxon>
        <taxon>core chlorophytes</taxon>
        <taxon>Trebouxiophyceae</taxon>
        <taxon>Trebouxiales</taxon>
        <taxon>Trebouxiaceae</taxon>
        <taxon>Myrmecia</taxon>
    </lineage>
</organism>
<comment type="caution">
    <text evidence="1">The sequence shown here is derived from an EMBL/GenBank/DDBJ whole genome shotgun (WGS) entry which is preliminary data.</text>
</comment>
<keyword evidence="2" id="KW-1185">Reference proteome</keyword>
<gene>
    <name evidence="1" type="ORF">WJX72_012041</name>
</gene>
<evidence type="ECO:0008006" key="3">
    <source>
        <dbReference type="Google" id="ProtNLM"/>
    </source>
</evidence>
<dbReference type="Proteomes" id="UP001489004">
    <property type="component" value="Unassembled WGS sequence"/>
</dbReference>
<protein>
    <recommendedName>
        <fullName evidence="3">Transposase</fullName>
    </recommendedName>
</protein>
<name>A0AAW1Q6N6_9CHLO</name>
<reference evidence="1 2" key="1">
    <citation type="journal article" date="2024" name="Nat. Commun.">
        <title>Phylogenomics reveals the evolutionary origins of lichenization in chlorophyte algae.</title>
        <authorList>
            <person name="Puginier C."/>
            <person name="Libourel C."/>
            <person name="Otte J."/>
            <person name="Skaloud P."/>
            <person name="Haon M."/>
            <person name="Grisel S."/>
            <person name="Petersen M."/>
            <person name="Berrin J.G."/>
            <person name="Delaux P.M."/>
            <person name="Dal Grande F."/>
            <person name="Keller J."/>
        </authorList>
    </citation>
    <scope>NUCLEOTIDE SEQUENCE [LARGE SCALE GENOMIC DNA]</scope>
    <source>
        <strain evidence="1 2">SAG 2043</strain>
    </source>
</reference>